<sequence>MERNLRRSISFAGTPGLAGRSTVYTVSQLTYYYEDDTGTNRGESRIKRWAKKLGFKKSRDGGEQREGQGHVLRGEFVLREQPIDDVLAERHRGRLKFRPVPLSFPHLDEIEKDIDMTKEKTKSSVNFVSSREYNDQRCRLNGILPLYPDAADLDSDGGRLKSRVAPSPPPRTKVRRLTTTDRGAAVVDRNHNRRQENHVQSRAHEQNVSSVAEGLERLDVNEPCFVGAFRKDNGSPESTAAMTKRQAPLPPNNPVAPPRKKKEKRKKKHKVKIAFVNVHHENDYDEPNDIEEVMSELHDLYSGNMPNRNASSSSSGFTNYMQWPSQQERCASGSLNPAPAEPPEDYSPERTTPSSETHYSSIHTSSTSVPSGEDQPNRRDGRYQTPSISITSTYEEVTNATPPPPPPLPGLNVSHEIERKPSVPLASDLITQRKQLRKTQGPNRKSRARTRTEHRSKASTKEGAKVSKIRDVLEEKGILEPYLYRACGRSCSFDDTYQMLGGFASGESSRDNSPMPFRDGSSTSPREVSPASRFTYLPNGILTKPALKKIRRNHAANLEGNGSQHTRRHTVSFKTSPEKITDSEYAEEPIVRNDKQHSSSGTKEGDIWNGVSEIMPSQRQITNKRCERTQSVGPDLSADDYNKLQATLRMHLEKPRELPKVNMRAVRQYEKLPDPPSELELFFKKRRQKMALEKPELSNTDLSVPDSNGDPESINAMSRLIEKEAQAGRKVPS</sequence>
<feature type="region of interest" description="Disordered" evidence="1">
    <location>
        <begin position="692"/>
        <end position="733"/>
    </location>
</feature>
<feature type="compositionally biased region" description="Polar residues" evidence="1">
    <location>
        <begin position="697"/>
        <end position="706"/>
    </location>
</feature>
<keyword evidence="3" id="KW-1185">Reference proteome</keyword>
<dbReference type="Proteomes" id="UP001208570">
    <property type="component" value="Unassembled WGS sequence"/>
</dbReference>
<dbReference type="EMBL" id="JAODUP010000179">
    <property type="protein sequence ID" value="KAK2157992.1"/>
    <property type="molecule type" value="Genomic_DNA"/>
</dbReference>
<feature type="region of interest" description="Disordered" evidence="1">
    <location>
        <begin position="556"/>
        <end position="638"/>
    </location>
</feature>
<evidence type="ECO:0000313" key="2">
    <source>
        <dbReference type="EMBL" id="KAK2157992.1"/>
    </source>
</evidence>
<name>A0AAD9JRT0_9ANNE</name>
<feature type="compositionally biased region" description="Basic and acidic residues" evidence="1">
    <location>
        <begin position="450"/>
        <end position="465"/>
    </location>
</feature>
<evidence type="ECO:0000256" key="1">
    <source>
        <dbReference type="SAM" id="MobiDB-lite"/>
    </source>
</evidence>
<feature type="compositionally biased region" description="Pro residues" evidence="1">
    <location>
        <begin position="248"/>
        <end position="257"/>
    </location>
</feature>
<feature type="region of interest" description="Disordered" evidence="1">
    <location>
        <begin position="504"/>
        <end position="531"/>
    </location>
</feature>
<feature type="region of interest" description="Disordered" evidence="1">
    <location>
        <begin position="155"/>
        <end position="175"/>
    </location>
</feature>
<feature type="region of interest" description="Disordered" evidence="1">
    <location>
        <begin position="326"/>
        <end position="465"/>
    </location>
</feature>
<feature type="compositionally biased region" description="Polar residues" evidence="1">
    <location>
        <begin position="326"/>
        <end position="335"/>
    </location>
</feature>
<accession>A0AAD9JRT0</accession>
<proteinExistence type="predicted"/>
<organism evidence="2 3">
    <name type="scientific">Paralvinella palmiformis</name>
    <dbReference type="NCBI Taxonomy" id="53620"/>
    <lineage>
        <taxon>Eukaryota</taxon>
        <taxon>Metazoa</taxon>
        <taxon>Spiralia</taxon>
        <taxon>Lophotrochozoa</taxon>
        <taxon>Annelida</taxon>
        <taxon>Polychaeta</taxon>
        <taxon>Sedentaria</taxon>
        <taxon>Canalipalpata</taxon>
        <taxon>Terebellida</taxon>
        <taxon>Terebelliformia</taxon>
        <taxon>Alvinellidae</taxon>
        <taxon>Paralvinella</taxon>
    </lineage>
</organism>
<gene>
    <name evidence="2" type="ORF">LSH36_179g03020</name>
</gene>
<evidence type="ECO:0000313" key="3">
    <source>
        <dbReference type="Proteomes" id="UP001208570"/>
    </source>
</evidence>
<reference evidence="2" key="1">
    <citation type="journal article" date="2023" name="Mol. Biol. Evol.">
        <title>Third-Generation Sequencing Reveals the Adaptive Role of the Epigenome in Three Deep-Sea Polychaetes.</title>
        <authorList>
            <person name="Perez M."/>
            <person name="Aroh O."/>
            <person name="Sun Y."/>
            <person name="Lan Y."/>
            <person name="Juniper S.K."/>
            <person name="Young C.R."/>
            <person name="Angers B."/>
            <person name="Qian P.Y."/>
        </authorList>
    </citation>
    <scope>NUCLEOTIDE SEQUENCE</scope>
    <source>
        <strain evidence="2">P08H-3</strain>
    </source>
</reference>
<feature type="region of interest" description="Disordered" evidence="1">
    <location>
        <begin position="229"/>
        <end position="270"/>
    </location>
</feature>
<feature type="compositionally biased region" description="Polar residues" evidence="1">
    <location>
        <begin position="429"/>
        <end position="443"/>
    </location>
</feature>
<comment type="caution">
    <text evidence="2">The sequence shown here is derived from an EMBL/GenBank/DDBJ whole genome shotgun (WGS) entry which is preliminary data.</text>
</comment>
<feature type="compositionally biased region" description="Polar residues" evidence="1">
    <location>
        <begin position="384"/>
        <end position="400"/>
    </location>
</feature>
<protein>
    <submittedName>
        <fullName evidence="2">Uncharacterized protein</fullName>
    </submittedName>
</protein>
<feature type="compositionally biased region" description="Low complexity" evidence="1">
    <location>
        <begin position="354"/>
        <end position="371"/>
    </location>
</feature>
<dbReference type="AlphaFoldDB" id="A0AAD9JRT0"/>
<feature type="compositionally biased region" description="Basic residues" evidence="1">
    <location>
        <begin position="258"/>
        <end position="270"/>
    </location>
</feature>